<keyword evidence="2" id="KW-1185">Reference proteome</keyword>
<organism evidence="1 2">
    <name type="scientific">Eragrostis curvula</name>
    <name type="common">weeping love grass</name>
    <dbReference type="NCBI Taxonomy" id="38414"/>
    <lineage>
        <taxon>Eukaryota</taxon>
        <taxon>Viridiplantae</taxon>
        <taxon>Streptophyta</taxon>
        <taxon>Embryophyta</taxon>
        <taxon>Tracheophyta</taxon>
        <taxon>Spermatophyta</taxon>
        <taxon>Magnoliopsida</taxon>
        <taxon>Liliopsida</taxon>
        <taxon>Poales</taxon>
        <taxon>Poaceae</taxon>
        <taxon>PACMAD clade</taxon>
        <taxon>Chloridoideae</taxon>
        <taxon>Eragrostideae</taxon>
        <taxon>Eragrostidinae</taxon>
        <taxon>Eragrostis</taxon>
    </lineage>
</organism>
<sequence>MVFGMAEATAGEVEEKGLGWTASFNEAGMRESLASPPGAAAAALVSGVRDLAALDVFGNDFGWGKPVAVRPEWRREQG</sequence>
<accession>A0A5J9W6F3</accession>
<evidence type="ECO:0000313" key="2">
    <source>
        <dbReference type="Proteomes" id="UP000324897"/>
    </source>
</evidence>
<dbReference type="EMBL" id="RWGY01000005">
    <property type="protein sequence ID" value="TVU43718.1"/>
    <property type="molecule type" value="Genomic_DNA"/>
</dbReference>
<evidence type="ECO:0000313" key="1">
    <source>
        <dbReference type="EMBL" id="TVU43718.1"/>
    </source>
</evidence>
<dbReference type="AlphaFoldDB" id="A0A5J9W6F3"/>
<dbReference type="Gramene" id="TVU43718">
    <property type="protein sequence ID" value="TVU43718"/>
    <property type="gene ID" value="EJB05_10206"/>
</dbReference>
<proteinExistence type="predicted"/>
<feature type="non-terminal residue" evidence="1">
    <location>
        <position position="1"/>
    </location>
</feature>
<name>A0A5J9W6F3_9POAL</name>
<protein>
    <submittedName>
        <fullName evidence="1">Uncharacterized protein</fullName>
    </submittedName>
</protein>
<gene>
    <name evidence="1" type="ORF">EJB05_10206</name>
</gene>
<dbReference type="Proteomes" id="UP000324897">
    <property type="component" value="Unassembled WGS sequence"/>
</dbReference>
<dbReference type="OrthoDB" id="1862401at2759"/>
<comment type="caution">
    <text evidence="1">The sequence shown here is derived from an EMBL/GenBank/DDBJ whole genome shotgun (WGS) entry which is preliminary data.</text>
</comment>
<reference evidence="1 2" key="1">
    <citation type="journal article" date="2019" name="Sci. Rep.">
        <title>A high-quality genome of Eragrostis curvula grass provides insights into Poaceae evolution and supports new strategies to enhance forage quality.</title>
        <authorList>
            <person name="Carballo J."/>
            <person name="Santos B.A.C.M."/>
            <person name="Zappacosta D."/>
            <person name="Garbus I."/>
            <person name="Selva J.P."/>
            <person name="Gallo C.A."/>
            <person name="Diaz A."/>
            <person name="Albertini E."/>
            <person name="Caccamo M."/>
            <person name="Echenique V."/>
        </authorList>
    </citation>
    <scope>NUCLEOTIDE SEQUENCE [LARGE SCALE GENOMIC DNA]</scope>
    <source>
        <strain evidence="2">cv. Victoria</strain>
        <tissue evidence="1">Leaf</tissue>
    </source>
</reference>